<dbReference type="Proteomes" id="UP000177821">
    <property type="component" value="Unassembled WGS sequence"/>
</dbReference>
<dbReference type="InterPro" id="IPR001085">
    <property type="entry name" value="Ser_HO-MeTrfase"/>
</dbReference>
<comment type="function">
    <text evidence="9">Catalyzes the reversible interconversion of serine and glycine with tetrahydrofolate (THF) serving as the one-carbon carrier. This reaction serves as the major source of one-carbon groups required for the biosynthesis of purines, thymidylate, methionine, and other important biomolecules. Also exhibits THF-independent aldolase activity toward beta-hydroxyamino acids, producing glycine and aldehydes, via a retro-aldol mechanism.</text>
</comment>
<dbReference type="SUPFAM" id="SSF53383">
    <property type="entry name" value="PLP-dependent transferases"/>
    <property type="match status" value="1"/>
</dbReference>
<comment type="cofactor">
    <cofactor evidence="1 9 10">
        <name>pyridoxal 5'-phosphate</name>
        <dbReference type="ChEBI" id="CHEBI:597326"/>
    </cofactor>
</comment>
<dbReference type="Gene3D" id="3.40.640.10">
    <property type="entry name" value="Type I PLP-dependent aspartate aminotransferase-like (Major domain)"/>
    <property type="match status" value="1"/>
</dbReference>
<comment type="catalytic activity">
    <reaction evidence="9">
        <text>(6R)-5,10-methylene-5,6,7,8-tetrahydrofolate + glycine + H2O = (6S)-5,6,7,8-tetrahydrofolate + L-serine</text>
        <dbReference type="Rhea" id="RHEA:15481"/>
        <dbReference type="ChEBI" id="CHEBI:15377"/>
        <dbReference type="ChEBI" id="CHEBI:15636"/>
        <dbReference type="ChEBI" id="CHEBI:33384"/>
        <dbReference type="ChEBI" id="CHEBI:57305"/>
        <dbReference type="ChEBI" id="CHEBI:57453"/>
        <dbReference type="EC" id="2.1.2.1"/>
    </reaction>
</comment>
<dbReference type="InterPro" id="IPR015421">
    <property type="entry name" value="PyrdxlP-dep_Trfase_major"/>
</dbReference>
<feature type="binding site" evidence="9">
    <location>
        <begin position="117"/>
        <end position="119"/>
    </location>
    <ligand>
        <name>(6S)-5,6,7,8-tetrahydrofolate</name>
        <dbReference type="ChEBI" id="CHEBI:57453"/>
    </ligand>
</feature>
<keyword evidence="8 9" id="KW-0663">Pyridoxal phosphate</keyword>
<keyword evidence="6 9" id="KW-0554">One-carbon metabolism</keyword>
<keyword evidence="9" id="KW-0028">Amino-acid biosynthesis</keyword>
<evidence type="ECO:0000256" key="9">
    <source>
        <dbReference type="HAMAP-Rule" id="MF_00051"/>
    </source>
</evidence>
<evidence type="ECO:0000256" key="7">
    <source>
        <dbReference type="ARBA" id="ARBA00022679"/>
    </source>
</evidence>
<evidence type="ECO:0000313" key="13">
    <source>
        <dbReference type="Proteomes" id="UP000177821"/>
    </source>
</evidence>
<evidence type="ECO:0000256" key="2">
    <source>
        <dbReference type="ARBA" id="ARBA00004496"/>
    </source>
</evidence>
<organism evidence="12 13">
    <name type="scientific">Candidatus Woykebacteria bacterium RIFCSPHIGHO2_02_FULL_43_16b</name>
    <dbReference type="NCBI Taxonomy" id="1802601"/>
    <lineage>
        <taxon>Bacteria</taxon>
        <taxon>Candidatus Woykeibacteriota</taxon>
    </lineage>
</organism>
<dbReference type="PANTHER" id="PTHR11680:SF35">
    <property type="entry name" value="SERINE HYDROXYMETHYLTRANSFERASE 1"/>
    <property type="match status" value="1"/>
</dbReference>
<dbReference type="Pfam" id="PF00464">
    <property type="entry name" value="SHMT"/>
    <property type="match status" value="1"/>
</dbReference>
<dbReference type="GO" id="GO:0008168">
    <property type="term" value="F:methyltransferase activity"/>
    <property type="evidence" value="ECO:0007669"/>
    <property type="project" value="UniProtKB-KW"/>
</dbReference>
<dbReference type="InterPro" id="IPR039429">
    <property type="entry name" value="SHMT-like_dom"/>
</dbReference>
<dbReference type="InterPro" id="IPR015424">
    <property type="entry name" value="PyrdxlP-dep_Trfase"/>
</dbReference>
<dbReference type="UniPathway" id="UPA00193"/>
<dbReference type="FunFam" id="3.40.640.10:FF:000001">
    <property type="entry name" value="Serine hydroxymethyltransferase"/>
    <property type="match status" value="1"/>
</dbReference>
<evidence type="ECO:0000256" key="5">
    <source>
        <dbReference type="ARBA" id="ARBA00022490"/>
    </source>
</evidence>
<comment type="caution">
    <text evidence="12">The sequence shown here is derived from an EMBL/GenBank/DDBJ whole genome shotgun (WGS) entry which is preliminary data.</text>
</comment>
<feature type="binding site" evidence="9">
    <location>
        <position position="113"/>
    </location>
    <ligand>
        <name>(6S)-5,6,7,8-tetrahydrofolate</name>
        <dbReference type="ChEBI" id="CHEBI:57453"/>
    </ligand>
</feature>
<evidence type="ECO:0000256" key="1">
    <source>
        <dbReference type="ARBA" id="ARBA00001933"/>
    </source>
</evidence>
<dbReference type="NCBIfam" id="NF000586">
    <property type="entry name" value="PRK00011.1"/>
    <property type="match status" value="1"/>
</dbReference>
<sequence>MYLDKEVFDLIAKEETRQKEQLEMIPSENYVSPAVREATGSVLTNKYAEGYPQKRYYSGNMVIDSLETLAIERGKKLFGAEHINVQPYSGSNPNFAVYLAACELGDTILAMELTHGGHLTHGSSVNLSGKMFKFVHYGVDLATGLIDYESVYRIAKEHKPKLIVAGGSAYPRIIDFGRFREIADEVGAKLLVDMAHFAGLVVGKVYPDPVVVADFVTSSTHKTLRGPRGGLIICKSAYAKDVDRWVFPGLQGGPLEHVIAAKAVCFGEAMHPDFKSYAEQIVRNAKVLAETLSKGGLKLSSGGTDSHLILIDFGRDGLTGKEASDALEKVGIIVNKNTVPGETRSPFITSGIRLGTPALTTRGMTEKEMVLIGNWIVEVLAAHLDETVLTKVGKAVKELSTKFMVP</sequence>
<dbReference type="Gene3D" id="3.90.1150.10">
    <property type="entry name" value="Aspartate Aminotransferase, domain 1"/>
    <property type="match status" value="1"/>
</dbReference>
<feature type="site" description="Plays an important role in substrate specificity" evidence="9">
    <location>
        <position position="221"/>
    </location>
</feature>
<evidence type="ECO:0000256" key="4">
    <source>
        <dbReference type="ARBA" id="ARBA00011738"/>
    </source>
</evidence>
<keyword evidence="5 9" id="KW-0963">Cytoplasm</keyword>
<evidence type="ECO:0000256" key="3">
    <source>
        <dbReference type="ARBA" id="ARBA00006376"/>
    </source>
</evidence>
<dbReference type="InterPro" id="IPR019798">
    <property type="entry name" value="Ser_HO-MeTrfase_PLP_BS"/>
</dbReference>
<dbReference type="PANTHER" id="PTHR11680">
    <property type="entry name" value="SERINE HYDROXYMETHYLTRANSFERASE"/>
    <property type="match status" value="1"/>
</dbReference>
<dbReference type="PIRSF" id="PIRSF000412">
    <property type="entry name" value="SHMT"/>
    <property type="match status" value="1"/>
</dbReference>
<accession>A0A1G1WQD9</accession>
<evidence type="ECO:0000256" key="8">
    <source>
        <dbReference type="ARBA" id="ARBA00022898"/>
    </source>
</evidence>
<dbReference type="EC" id="2.1.2.1" evidence="9"/>
<evidence type="ECO:0000313" key="12">
    <source>
        <dbReference type="EMBL" id="OGY29560.1"/>
    </source>
</evidence>
<dbReference type="GO" id="GO:0004372">
    <property type="term" value="F:glycine hydroxymethyltransferase activity"/>
    <property type="evidence" value="ECO:0007669"/>
    <property type="project" value="UniProtKB-UniRule"/>
</dbReference>
<dbReference type="GO" id="GO:0030170">
    <property type="term" value="F:pyridoxal phosphate binding"/>
    <property type="evidence" value="ECO:0007669"/>
    <property type="project" value="UniProtKB-UniRule"/>
</dbReference>
<comment type="subunit">
    <text evidence="4 9">Homodimer.</text>
</comment>
<evidence type="ECO:0000259" key="11">
    <source>
        <dbReference type="Pfam" id="PF00464"/>
    </source>
</evidence>
<dbReference type="GO" id="GO:0032259">
    <property type="term" value="P:methylation"/>
    <property type="evidence" value="ECO:0007669"/>
    <property type="project" value="UniProtKB-KW"/>
</dbReference>
<dbReference type="UniPathway" id="UPA00288">
    <property type="reaction ID" value="UER01023"/>
</dbReference>
<dbReference type="CDD" id="cd00378">
    <property type="entry name" value="SHMT"/>
    <property type="match status" value="1"/>
</dbReference>
<feature type="binding site" evidence="9">
    <location>
        <begin position="345"/>
        <end position="347"/>
    </location>
    <ligand>
        <name>(6S)-5,6,7,8-tetrahydrofolate</name>
        <dbReference type="ChEBI" id="CHEBI:57453"/>
    </ligand>
</feature>
<dbReference type="InterPro" id="IPR049943">
    <property type="entry name" value="Ser_HO-MeTrfase-like"/>
</dbReference>
<dbReference type="AlphaFoldDB" id="A0A1G1WQD9"/>
<dbReference type="EMBL" id="MHCX01000021">
    <property type="protein sequence ID" value="OGY29560.1"/>
    <property type="molecule type" value="Genomic_DNA"/>
</dbReference>
<evidence type="ECO:0000256" key="10">
    <source>
        <dbReference type="PIRSR" id="PIRSR000412-50"/>
    </source>
</evidence>
<comment type="similarity">
    <text evidence="3 9">Belongs to the SHMT family.</text>
</comment>
<dbReference type="GO" id="GO:0019264">
    <property type="term" value="P:glycine biosynthetic process from serine"/>
    <property type="evidence" value="ECO:0007669"/>
    <property type="project" value="UniProtKB-UniRule"/>
</dbReference>
<dbReference type="InterPro" id="IPR015422">
    <property type="entry name" value="PyrdxlP-dep_Trfase_small"/>
</dbReference>
<comment type="subcellular location">
    <subcellularLocation>
        <location evidence="2 9">Cytoplasm</location>
    </subcellularLocation>
</comment>
<evidence type="ECO:0000256" key="6">
    <source>
        <dbReference type="ARBA" id="ARBA00022563"/>
    </source>
</evidence>
<dbReference type="GO" id="GO:0005829">
    <property type="term" value="C:cytosol"/>
    <property type="evidence" value="ECO:0007669"/>
    <property type="project" value="TreeGrafter"/>
</dbReference>
<name>A0A1G1WQD9_9BACT</name>
<proteinExistence type="inferred from homology"/>
<comment type="pathway">
    <text evidence="9">One-carbon metabolism; tetrahydrofolate interconversion.</text>
</comment>
<gene>
    <name evidence="9" type="primary">glyA</name>
    <name evidence="12" type="ORF">A3J50_01530</name>
</gene>
<feature type="modified residue" description="N6-(pyridoxal phosphate)lysine" evidence="9 10">
    <location>
        <position position="222"/>
    </location>
</feature>
<reference evidence="12 13" key="1">
    <citation type="journal article" date="2016" name="Nat. Commun.">
        <title>Thousands of microbial genomes shed light on interconnected biogeochemical processes in an aquifer system.</title>
        <authorList>
            <person name="Anantharaman K."/>
            <person name="Brown C.T."/>
            <person name="Hug L.A."/>
            <person name="Sharon I."/>
            <person name="Castelle C.J."/>
            <person name="Probst A.J."/>
            <person name="Thomas B.C."/>
            <person name="Singh A."/>
            <person name="Wilkins M.J."/>
            <person name="Karaoz U."/>
            <person name="Brodie E.L."/>
            <person name="Williams K.H."/>
            <person name="Hubbard S.S."/>
            <person name="Banfield J.F."/>
        </authorList>
    </citation>
    <scope>NUCLEOTIDE SEQUENCE [LARGE SCALE GENOMIC DNA]</scope>
</reference>
<protein>
    <recommendedName>
        <fullName evidence="9">Serine hydroxymethyltransferase</fullName>
        <shortName evidence="9">SHMT</shortName>
        <shortName evidence="9">Serine methylase</shortName>
        <ecNumber evidence="9">2.1.2.1</ecNumber>
    </recommendedName>
</protein>
<dbReference type="PROSITE" id="PS00096">
    <property type="entry name" value="SHMT"/>
    <property type="match status" value="1"/>
</dbReference>
<keyword evidence="7 9" id="KW-0808">Transferase</keyword>
<dbReference type="GO" id="GO:0035999">
    <property type="term" value="P:tetrahydrofolate interconversion"/>
    <property type="evidence" value="ECO:0007669"/>
    <property type="project" value="UniProtKB-UniRule"/>
</dbReference>
<keyword evidence="12" id="KW-0489">Methyltransferase</keyword>
<dbReference type="HAMAP" id="MF_00051">
    <property type="entry name" value="SHMT"/>
    <property type="match status" value="1"/>
</dbReference>
<feature type="domain" description="Serine hydroxymethyltransferase-like" evidence="11">
    <location>
        <begin position="3"/>
        <end position="376"/>
    </location>
</feature>
<comment type="caution">
    <text evidence="9">Lacks conserved residue(s) required for the propagation of feature annotation.</text>
</comment>
<comment type="pathway">
    <text evidence="9">Amino-acid biosynthesis; glycine biosynthesis; glycine from L-serine: step 1/1.</text>
</comment>